<dbReference type="InterPro" id="IPR029044">
    <property type="entry name" value="Nucleotide-diphossugar_trans"/>
</dbReference>
<dbReference type="PANTHER" id="PTHR43777">
    <property type="entry name" value="MOLYBDENUM COFACTOR CYTIDYLYLTRANSFERASE"/>
    <property type="match status" value="1"/>
</dbReference>
<evidence type="ECO:0000256" key="1">
    <source>
        <dbReference type="PIRSR" id="PIRSR613078-1"/>
    </source>
</evidence>
<evidence type="ECO:0000313" key="5">
    <source>
        <dbReference type="Proteomes" id="UP000675664"/>
    </source>
</evidence>
<feature type="active site" description="Tele-phosphohistidine intermediate" evidence="1">
    <location>
        <position position="232"/>
    </location>
</feature>
<reference evidence="4" key="2">
    <citation type="submission" date="2021-04" db="EMBL/GenBank/DDBJ databases">
        <authorList>
            <person name="Liu J."/>
        </authorList>
    </citation>
    <scope>NUCLEOTIDE SEQUENCE</scope>
    <source>
        <strain evidence="4">BAD-6</strain>
    </source>
</reference>
<dbReference type="GO" id="GO:0016779">
    <property type="term" value="F:nucleotidyltransferase activity"/>
    <property type="evidence" value="ECO:0007669"/>
    <property type="project" value="UniProtKB-ARBA"/>
</dbReference>
<dbReference type="SUPFAM" id="SSF53448">
    <property type="entry name" value="Nucleotide-diphospho-sugar transferases"/>
    <property type="match status" value="1"/>
</dbReference>
<sequence length="408" mass="46821">MEQNNSKLCGIILTAGLSSRMGSFKPLLPIGRKSALEHVADTVREAGISRIIAVTGYQKEQLEPLLLLKQITAVYNDRFREGMFTSIQKGIEAAGEDAEGFFLFLVDCPLIPSAVVTELLREHYSRPDCFLVPCYQGKKGHPLYIPACYREEILSYHGEGGLKAITSKYEDKLIKLEVKQEAVVLDMDTEEGYREVLDFYEKQMQRPQSFDEEDPNRWRNLLGDRRLFLVRHGETQQHREKILLGQKDIPLSEKGMEQARLAGQELQKQQIHTEHIYASDLTRTVQTAEIIADILDSRIIKVPSLREMSLGEWDGCYISEIKEKYPEEFRKRGENLLTYKYGNNSENFYDLQYRVLKGFQTILESDEQEDIIIVAHAGVIKVIVSNLYHTELEKEIREKIPNGGITMV</sequence>
<proteinExistence type="predicted"/>
<protein>
    <submittedName>
        <fullName evidence="4">Histidine phosphatase family protein</fullName>
    </submittedName>
</protein>
<evidence type="ECO:0000313" key="4">
    <source>
        <dbReference type="EMBL" id="MBR0597938.1"/>
    </source>
</evidence>
<dbReference type="CDD" id="cd07067">
    <property type="entry name" value="HP_PGM_like"/>
    <property type="match status" value="1"/>
</dbReference>
<dbReference type="EMBL" id="JAGSND010000004">
    <property type="protein sequence ID" value="MBR0597938.1"/>
    <property type="molecule type" value="Genomic_DNA"/>
</dbReference>
<dbReference type="Gene3D" id="3.40.50.1240">
    <property type="entry name" value="Phosphoglycerate mutase-like"/>
    <property type="match status" value="1"/>
</dbReference>
<evidence type="ECO:0000259" key="3">
    <source>
        <dbReference type="Pfam" id="PF12804"/>
    </source>
</evidence>
<dbReference type="InterPro" id="IPR025877">
    <property type="entry name" value="MobA-like_NTP_Trfase"/>
</dbReference>
<feature type="domain" description="MobA-like NTP transferase" evidence="3">
    <location>
        <begin position="10"/>
        <end position="169"/>
    </location>
</feature>
<feature type="active site" description="Proton donor/acceptor" evidence="1">
    <location>
        <position position="307"/>
    </location>
</feature>
<name>A0A8J8B0S8_9FIRM</name>
<dbReference type="PANTHER" id="PTHR43777:SF1">
    <property type="entry name" value="MOLYBDENUM COFACTOR CYTIDYLYLTRANSFERASE"/>
    <property type="match status" value="1"/>
</dbReference>
<dbReference type="Gene3D" id="3.90.550.10">
    <property type="entry name" value="Spore Coat Polysaccharide Biosynthesis Protein SpsA, Chain A"/>
    <property type="match status" value="1"/>
</dbReference>
<dbReference type="RefSeq" id="WP_227018061.1">
    <property type="nucleotide sequence ID" value="NZ_JAGSND010000004.1"/>
</dbReference>
<keyword evidence="5" id="KW-1185">Reference proteome</keyword>
<dbReference type="Proteomes" id="UP000675664">
    <property type="component" value="Unassembled WGS sequence"/>
</dbReference>
<evidence type="ECO:0000256" key="2">
    <source>
        <dbReference type="PIRSR" id="PIRSR613078-2"/>
    </source>
</evidence>
<dbReference type="AlphaFoldDB" id="A0A8J8B0S8"/>
<feature type="binding site" evidence="2">
    <location>
        <position position="283"/>
    </location>
    <ligand>
        <name>substrate</name>
    </ligand>
</feature>
<dbReference type="InterPro" id="IPR013078">
    <property type="entry name" value="His_Pase_superF_clade-1"/>
</dbReference>
<accession>A0A8J8B0S8</accession>
<dbReference type="CDD" id="cd04182">
    <property type="entry name" value="GT_2_like_f"/>
    <property type="match status" value="1"/>
</dbReference>
<dbReference type="Pfam" id="PF12804">
    <property type="entry name" value="NTP_transf_3"/>
    <property type="match status" value="1"/>
</dbReference>
<dbReference type="SMART" id="SM00855">
    <property type="entry name" value="PGAM"/>
    <property type="match status" value="1"/>
</dbReference>
<gene>
    <name evidence="4" type="ORF">KCX82_08645</name>
</gene>
<comment type="caution">
    <text evidence="4">The sequence shown here is derived from an EMBL/GenBank/DDBJ whole genome shotgun (WGS) entry which is preliminary data.</text>
</comment>
<dbReference type="SUPFAM" id="SSF53254">
    <property type="entry name" value="Phosphoglycerate mutase-like"/>
    <property type="match status" value="1"/>
</dbReference>
<dbReference type="InterPro" id="IPR029033">
    <property type="entry name" value="His_PPase_superfam"/>
</dbReference>
<dbReference type="Pfam" id="PF00300">
    <property type="entry name" value="His_Phos_1"/>
    <property type="match status" value="1"/>
</dbReference>
<organism evidence="4 5">
    <name type="scientific">Sinanaerobacter chloroacetimidivorans</name>
    <dbReference type="NCBI Taxonomy" id="2818044"/>
    <lineage>
        <taxon>Bacteria</taxon>
        <taxon>Bacillati</taxon>
        <taxon>Bacillota</taxon>
        <taxon>Clostridia</taxon>
        <taxon>Peptostreptococcales</taxon>
        <taxon>Anaerovoracaceae</taxon>
        <taxon>Sinanaerobacter</taxon>
    </lineage>
</organism>
<reference evidence="4" key="1">
    <citation type="submission" date="2021-04" db="EMBL/GenBank/DDBJ databases">
        <title>Sinoanaerobacter chloroacetimidivorans sp. nov., an obligate anaerobic bacterium isolated from anaerobic sludge.</title>
        <authorList>
            <person name="Bao Y."/>
        </authorList>
    </citation>
    <scope>NUCLEOTIDE SEQUENCE</scope>
    <source>
        <strain evidence="4">BAD-6</strain>
    </source>
</reference>